<feature type="region of interest" description="Disordered" evidence="1">
    <location>
        <begin position="1"/>
        <end position="348"/>
    </location>
</feature>
<dbReference type="SUPFAM" id="SSF50939">
    <property type="entry name" value="Sialidases"/>
    <property type="match status" value="1"/>
</dbReference>
<feature type="region of interest" description="Disordered" evidence="1">
    <location>
        <begin position="1059"/>
        <end position="1078"/>
    </location>
</feature>
<reference evidence="4" key="1">
    <citation type="journal article" date="2019" name="Int. J. Syst. Evol. Microbiol.">
        <title>The Global Catalogue of Microorganisms (GCM) 10K type strain sequencing project: providing services to taxonomists for standard genome sequencing and annotation.</title>
        <authorList>
            <consortium name="The Broad Institute Genomics Platform"/>
            <consortium name="The Broad Institute Genome Sequencing Center for Infectious Disease"/>
            <person name="Wu L."/>
            <person name="Ma J."/>
        </authorList>
    </citation>
    <scope>NUCLEOTIDE SEQUENCE [LARGE SCALE GENOMIC DNA]</scope>
    <source>
        <strain evidence="4">JCM 17440</strain>
    </source>
</reference>
<feature type="compositionally biased region" description="Pro residues" evidence="1">
    <location>
        <begin position="191"/>
        <end position="242"/>
    </location>
</feature>
<dbReference type="InterPro" id="IPR036278">
    <property type="entry name" value="Sialidase_sf"/>
</dbReference>
<dbReference type="RefSeq" id="WP_344898944.1">
    <property type="nucleotide sequence ID" value="NZ_BAABAS010000011.1"/>
</dbReference>
<feature type="compositionally biased region" description="Pro residues" evidence="1">
    <location>
        <begin position="173"/>
        <end position="182"/>
    </location>
</feature>
<keyword evidence="2" id="KW-0812">Transmembrane</keyword>
<feature type="transmembrane region" description="Helical" evidence="2">
    <location>
        <begin position="355"/>
        <end position="377"/>
    </location>
</feature>
<feature type="compositionally biased region" description="Pro residues" evidence="1">
    <location>
        <begin position="269"/>
        <end position="278"/>
    </location>
</feature>
<accession>A0ABP8C774</accession>
<keyword evidence="2" id="KW-0472">Membrane</keyword>
<dbReference type="InterPro" id="IPR015943">
    <property type="entry name" value="WD40/YVTN_repeat-like_dom_sf"/>
</dbReference>
<feature type="compositionally biased region" description="Pro residues" evidence="1">
    <location>
        <begin position="315"/>
        <end position="336"/>
    </location>
</feature>
<proteinExistence type="predicted"/>
<feature type="region of interest" description="Disordered" evidence="1">
    <location>
        <begin position="605"/>
        <end position="626"/>
    </location>
</feature>
<name>A0ABP8C774_9ACTN</name>
<dbReference type="SUPFAM" id="SSF110296">
    <property type="entry name" value="Oligoxyloglucan reducing end-specific cellobiohydrolase"/>
    <property type="match status" value="1"/>
</dbReference>
<evidence type="ECO:0000313" key="4">
    <source>
        <dbReference type="Proteomes" id="UP001501710"/>
    </source>
</evidence>
<feature type="compositionally biased region" description="Pro residues" evidence="1">
    <location>
        <begin position="288"/>
        <end position="301"/>
    </location>
</feature>
<evidence type="ECO:0000256" key="1">
    <source>
        <dbReference type="SAM" id="MobiDB-lite"/>
    </source>
</evidence>
<gene>
    <name evidence="3" type="ORF">GCM10022254_40930</name>
</gene>
<keyword evidence="2" id="KW-1133">Transmembrane helix</keyword>
<feature type="compositionally biased region" description="Pro residues" evidence="1">
    <location>
        <begin position="251"/>
        <end position="260"/>
    </location>
</feature>
<dbReference type="EMBL" id="BAABAS010000011">
    <property type="protein sequence ID" value="GAA4234913.1"/>
    <property type="molecule type" value="Genomic_DNA"/>
</dbReference>
<sequence length="1113" mass="112702">MTSNGSPDDERGDDLPNEDPPARHLPGPPPRPQWLSEDDDQDEPGGTEVVGGSGGTTGGTTGDETIGVGGEPRTQVFSQDTGRPPAPPAPPAPEPPAPPAPQPPAPPAAPPAAPPTGGVIADYTMTDFSRGTSSGAPGGEGAQPAAPDRDEEDRTRVVPGPGPAAPGAEPESAGPPPLPPVPWAQEIPGQSPAPPPAPPEPSPPPATVAQPPPFQPPAPQPPAPQLPAPQPPTPQPPAPEPFPWAQEIPDAPKPPAPEPFPWAQEIPETPKPPAPEPFPWAQEIPGQSPAPLPQPSGPPQFPYAQEVPPYAQEVPGPPAQGNPLAAAPPPPPPPVEEPWRTSSAAPRRRGGHKKLIFGIVGGLAVVALAAGGTFVVLNRGGGDSGDDGGKSRLAGALFAADPAARADGRDQELTGVAASGSTVVAVGGEADPGNYRGVFLVSADGGRTFKSAEVKGQGGGDPGAAEVPRAVAGGQGGWVAIGTRPNGGAVWTSDDGRVWQRQPDAAGDVFGPGNRVTRVIRTDKGFLAIGEHSPKRDFSDSVPAVWLSTDGTNWDALTGDQVGVPLRGKVVLEGVAASGGVVLMGSGHTPKPGKASFHRAWRSTNGGRTWSPAKIPAPKGTRGLQVGGGRAGLVAVREVKSGKTTYGQVFTSADATEWQKAGKIQSSGYQYVQQLLAADTGYAGIAQRGRDLMVVRSEDGRSWKAAGTLPLTSGRALLGATVSGEQAILVGRDSGDGDLNAVLAVRDARGGEIPVDPLKISGAFRKDQTVTAVGGTDGQAVAVGSTGGDAAVWTSSDGSAWQRARFSSGIARPALQRLSAVAHGGAGWLAVGDGGGSPRKPLVVTSADGNVWQPADTGSVFESKGSLPLSTYGAAAGPAGYVVVGDDGPSGSIWYSRDLKVWQRGGGVERNDLTATSNGNRWVRAAAGGAFGFVAVGGMLKPGTPGGRPAMWASPDGKKWRLQELKLPSGLTQGWLTHVAAKGNVLVATGEGTDSSGEAVFCLVSSDGGKTWQDGKLPAPGSKGSVRVTAVTATSRSFTMAGTTGGTGGADVVTWTSSDGASWESSTPTGDGLSGPGRQEITGLASFKDRLLGVGRNVATSGEQPVLWSRPAS</sequence>
<comment type="caution">
    <text evidence="3">The sequence shown here is derived from an EMBL/GenBank/DDBJ whole genome shotgun (WGS) entry which is preliminary data.</text>
</comment>
<feature type="compositionally biased region" description="Gly residues" evidence="1">
    <location>
        <begin position="48"/>
        <end position="61"/>
    </location>
</feature>
<feature type="compositionally biased region" description="Acidic residues" evidence="1">
    <location>
        <begin position="36"/>
        <end position="45"/>
    </location>
</feature>
<feature type="compositionally biased region" description="Pro residues" evidence="1">
    <location>
        <begin position="84"/>
        <end position="114"/>
    </location>
</feature>
<organism evidence="3 4">
    <name type="scientific">Actinomadura meridiana</name>
    <dbReference type="NCBI Taxonomy" id="559626"/>
    <lineage>
        <taxon>Bacteria</taxon>
        <taxon>Bacillati</taxon>
        <taxon>Actinomycetota</taxon>
        <taxon>Actinomycetes</taxon>
        <taxon>Streptosporangiales</taxon>
        <taxon>Thermomonosporaceae</taxon>
        <taxon>Actinomadura</taxon>
    </lineage>
</organism>
<evidence type="ECO:0000313" key="3">
    <source>
        <dbReference type="EMBL" id="GAA4234913.1"/>
    </source>
</evidence>
<protein>
    <recommendedName>
        <fullName evidence="5">Exo-alpha-sialidase</fullName>
    </recommendedName>
</protein>
<feature type="compositionally biased region" description="Polar residues" evidence="1">
    <location>
        <begin position="1059"/>
        <end position="1069"/>
    </location>
</feature>
<evidence type="ECO:0008006" key="5">
    <source>
        <dbReference type="Google" id="ProtNLM"/>
    </source>
</evidence>
<dbReference type="Proteomes" id="UP001501710">
    <property type="component" value="Unassembled WGS sequence"/>
</dbReference>
<keyword evidence="4" id="KW-1185">Reference proteome</keyword>
<dbReference type="Gene3D" id="2.130.10.10">
    <property type="entry name" value="YVTN repeat-like/Quinoprotein amine dehydrogenase"/>
    <property type="match status" value="1"/>
</dbReference>
<evidence type="ECO:0000256" key="2">
    <source>
        <dbReference type="SAM" id="Phobius"/>
    </source>
</evidence>